<dbReference type="HAMAP" id="MF_00799">
    <property type="entry name" value="UPF0336"/>
    <property type="match status" value="1"/>
</dbReference>
<evidence type="ECO:0000259" key="2">
    <source>
        <dbReference type="Pfam" id="PF13452"/>
    </source>
</evidence>
<dbReference type="PANTHER" id="PTHR43437:SF3">
    <property type="entry name" value="HYDROXYACYL-THIOESTER DEHYDRATASE TYPE 2, MITOCHONDRIAL"/>
    <property type="match status" value="1"/>
</dbReference>
<gene>
    <name evidence="3" type="ORF">GCM10009560_48050</name>
</gene>
<dbReference type="PIRSF" id="PIRSF018072">
    <property type="entry name" value="UCP018072"/>
    <property type="match status" value="1"/>
</dbReference>
<reference evidence="3 4" key="1">
    <citation type="journal article" date="2019" name="Int. J. Syst. Evol. Microbiol.">
        <title>The Global Catalogue of Microorganisms (GCM) 10K type strain sequencing project: providing services to taxonomists for standard genome sequencing and annotation.</title>
        <authorList>
            <consortium name="The Broad Institute Genomics Platform"/>
            <consortium name="The Broad Institute Genome Sequencing Center for Infectious Disease"/>
            <person name="Wu L."/>
            <person name="Ma J."/>
        </authorList>
    </citation>
    <scope>NUCLEOTIDE SEQUENCE [LARGE SCALE GENOMIC DNA]</scope>
    <source>
        <strain evidence="3 4">JCM 11136</strain>
    </source>
</reference>
<dbReference type="PANTHER" id="PTHR43437">
    <property type="entry name" value="HYDROXYACYL-THIOESTER DEHYDRATASE TYPE 2, MITOCHONDRIAL-RELATED"/>
    <property type="match status" value="1"/>
</dbReference>
<dbReference type="CDD" id="cd03441">
    <property type="entry name" value="R_hydratase_like"/>
    <property type="match status" value="1"/>
</dbReference>
<sequence length="161" mass="17315">MAHADGTRERALMALNRDFVGRTYAAAQPYEVSRVKIREFAAAIGDNNPIYRDKSAAQAAGHPDVVAPPTFPIVFSLQSGGEALADPDLGLNLAMVVHGEQRFEYARPIYAGDELVTRSTITDIHSAGRNELLTLRSEITTLAGEPVCTTYNTIVERGGAG</sequence>
<dbReference type="InterPro" id="IPR016709">
    <property type="entry name" value="HadA-like"/>
</dbReference>
<dbReference type="Pfam" id="PF13452">
    <property type="entry name" value="FAS1_DH_region"/>
    <property type="match status" value="1"/>
</dbReference>
<evidence type="ECO:0000313" key="4">
    <source>
        <dbReference type="Proteomes" id="UP001501578"/>
    </source>
</evidence>
<dbReference type="EMBL" id="BAAAHQ010000024">
    <property type="protein sequence ID" value="GAA0938238.1"/>
    <property type="molecule type" value="Genomic_DNA"/>
</dbReference>
<comment type="caution">
    <text evidence="3">The sequence shown here is derived from an EMBL/GenBank/DDBJ whole genome shotgun (WGS) entry which is preliminary data.</text>
</comment>
<organism evidence="3 4">
    <name type="scientific">Nonomuraea longicatena</name>
    <dbReference type="NCBI Taxonomy" id="83682"/>
    <lineage>
        <taxon>Bacteria</taxon>
        <taxon>Bacillati</taxon>
        <taxon>Actinomycetota</taxon>
        <taxon>Actinomycetes</taxon>
        <taxon>Streptosporangiales</taxon>
        <taxon>Streptosporangiaceae</taxon>
        <taxon>Nonomuraea</taxon>
    </lineage>
</organism>
<feature type="domain" description="FAS1-like dehydratase" evidence="2">
    <location>
        <begin position="19"/>
        <end position="149"/>
    </location>
</feature>
<protein>
    <recommendedName>
        <fullName evidence="1">UPF0336 protein GCM10009560_48050</fullName>
    </recommendedName>
</protein>
<dbReference type="InterPro" id="IPR050965">
    <property type="entry name" value="UPF0336/Enoyl-CoA_hydratase"/>
</dbReference>
<dbReference type="InterPro" id="IPR039569">
    <property type="entry name" value="FAS1-like_DH_region"/>
</dbReference>
<comment type="similarity">
    <text evidence="1">Belongs to the UPF0336 family.</text>
</comment>
<dbReference type="Gene3D" id="3.10.129.10">
    <property type="entry name" value="Hotdog Thioesterase"/>
    <property type="match status" value="1"/>
</dbReference>
<evidence type="ECO:0000256" key="1">
    <source>
        <dbReference type="HAMAP-Rule" id="MF_00799"/>
    </source>
</evidence>
<accession>A0ABN1Q7K1</accession>
<name>A0ABN1Q7K1_9ACTN</name>
<dbReference type="SUPFAM" id="SSF54637">
    <property type="entry name" value="Thioesterase/thiol ester dehydrase-isomerase"/>
    <property type="match status" value="1"/>
</dbReference>
<evidence type="ECO:0000313" key="3">
    <source>
        <dbReference type="EMBL" id="GAA0938238.1"/>
    </source>
</evidence>
<dbReference type="Proteomes" id="UP001501578">
    <property type="component" value="Unassembled WGS sequence"/>
</dbReference>
<proteinExistence type="inferred from homology"/>
<keyword evidence="4" id="KW-1185">Reference proteome</keyword>
<dbReference type="InterPro" id="IPR029069">
    <property type="entry name" value="HotDog_dom_sf"/>
</dbReference>